<reference evidence="10" key="2">
    <citation type="submission" date="2022-02" db="EMBL/GenBank/DDBJ databases">
        <authorList>
            <person name="Elcheninov A.G."/>
            <person name="Sorokin D.Y."/>
            <person name="Kublanov I.V."/>
        </authorList>
    </citation>
    <scope>NUCLEOTIDE SEQUENCE</scope>
    <source>
        <strain evidence="10">AArc-St2</strain>
        <plasmid evidence="10">pAArc-St2</plasmid>
    </source>
</reference>
<dbReference type="InterPro" id="IPR006935">
    <property type="entry name" value="Helicase/UvrB_N"/>
</dbReference>
<keyword evidence="10" id="KW-0614">Plasmid</keyword>
<keyword evidence="6" id="KW-0347">Helicase</keyword>
<evidence type="ECO:0000256" key="6">
    <source>
        <dbReference type="ARBA" id="ARBA00022806"/>
    </source>
</evidence>
<evidence type="ECO:0000256" key="2">
    <source>
        <dbReference type="ARBA" id="ARBA00009046"/>
    </source>
</evidence>
<keyword evidence="10" id="KW-0540">Nuclease</keyword>
<dbReference type="InterPro" id="IPR054712">
    <property type="entry name" value="Cas3-like_dom"/>
</dbReference>
<evidence type="ECO:0000259" key="9">
    <source>
        <dbReference type="PROSITE" id="PS51643"/>
    </source>
</evidence>
<evidence type="ECO:0000256" key="3">
    <source>
        <dbReference type="ARBA" id="ARBA00022723"/>
    </source>
</evidence>
<evidence type="ECO:0000313" key="10">
    <source>
        <dbReference type="EMBL" id="MCL9818356.1"/>
    </source>
</evidence>
<keyword evidence="4" id="KW-0547">Nucleotide-binding</keyword>
<dbReference type="Gene3D" id="1.10.3210.30">
    <property type="match status" value="1"/>
</dbReference>
<keyword evidence="10" id="KW-0255">Endonuclease</keyword>
<dbReference type="InterPro" id="IPR027417">
    <property type="entry name" value="P-loop_NTPase"/>
</dbReference>
<dbReference type="GO" id="GO:0004386">
    <property type="term" value="F:helicase activity"/>
    <property type="evidence" value="ECO:0007669"/>
    <property type="project" value="UniProtKB-KW"/>
</dbReference>
<dbReference type="InterPro" id="IPR038257">
    <property type="entry name" value="CRISPR-assoc_Cas3_HD_sf"/>
</dbReference>
<dbReference type="GO" id="GO:0005524">
    <property type="term" value="F:ATP binding"/>
    <property type="evidence" value="ECO:0007669"/>
    <property type="project" value="UniProtKB-KW"/>
</dbReference>
<evidence type="ECO:0000256" key="4">
    <source>
        <dbReference type="ARBA" id="ARBA00022741"/>
    </source>
</evidence>
<protein>
    <submittedName>
        <fullName evidence="10">CRISPR-associated endonuclease Cas3</fullName>
    </submittedName>
</protein>
<dbReference type="GO" id="GO:0003677">
    <property type="term" value="F:DNA binding"/>
    <property type="evidence" value="ECO:0007669"/>
    <property type="project" value="InterPro"/>
</dbReference>
<dbReference type="GO" id="GO:0051607">
    <property type="term" value="P:defense response to virus"/>
    <property type="evidence" value="ECO:0007669"/>
    <property type="project" value="UniProtKB-KW"/>
</dbReference>
<dbReference type="InterPro" id="IPR006483">
    <property type="entry name" value="CRISPR-assoc_Cas3_HD"/>
</dbReference>
<dbReference type="Pfam" id="PF04851">
    <property type="entry name" value="ResIII"/>
    <property type="match status" value="1"/>
</dbReference>
<reference evidence="10" key="1">
    <citation type="journal article" date="2022" name="Syst. Appl. Microbiol.">
        <title>Natronocalculus amylovorans gen. nov., sp. nov., and Natranaeroarchaeum aerophilus sp. nov., dominant culturable amylolytic natronoarchaea from hypersaline soda lakes in southwestern Siberia.</title>
        <authorList>
            <person name="Sorokin D.Y."/>
            <person name="Elcheninov A.G."/>
            <person name="Khizhniak T.V."/>
            <person name="Koenen M."/>
            <person name="Bale N.J."/>
            <person name="Damste J.S.S."/>
            <person name="Kublanov I.V."/>
        </authorList>
    </citation>
    <scope>NUCLEOTIDE SEQUENCE</scope>
    <source>
        <strain evidence="10">AArc-St2</strain>
    </source>
</reference>
<accession>A0AAE3FZS9</accession>
<dbReference type="SUPFAM" id="SSF52540">
    <property type="entry name" value="P-loop containing nucleoside triphosphate hydrolases"/>
    <property type="match status" value="1"/>
</dbReference>
<name>A0AAE3FZS9_9EURY</name>
<keyword evidence="5" id="KW-0378">Hydrolase</keyword>
<keyword evidence="11" id="KW-1185">Reference proteome</keyword>
<evidence type="ECO:0000256" key="5">
    <source>
        <dbReference type="ARBA" id="ARBA00022801"/>
    </source>
</evidence>
<dbReference type="NCBIfam" id="TIGR01596">
    <property type="entry name" value="cas3_HD"/>
    <property type="match status" value="1"/>
</dbReference>
<dbReference type="RefSeq" id="WP_250585915.1">
    <property type="nucleotide sequence ID" value="NZ_JAKRVX010000010.1"/>
</dbReference>
<dbReference type="Pfam" id="PF22590">
    <property type="entry name" value="Cas3-like_C_2"/>
    <property type="match status" value="1"/>
</dbReference>
<comment type="similarity">
    <text evidence="2">In the central section; belongs to the CRISPR-associated helicase Cas3 family.</text>
</comment>
<organism evidence="10 11">
    <name type="scientific">Natronocalculus amylovorans</name>
    <dbReference type="NCBI Taxonomy" id="2917812"/>
    <lineage>
        <taxon>Archaea</taxon>
        <taxon>Methanobacteriati</taxon>
        <taxon>Methanobacteriota</taxon>
        <taxon>Stenosarchaea group</taxon>
        <taxon>Halobacteria</taxon>
        <taxon>Halobacteriales</taxon>
        <taxon>Haloferacaceae</taxon>
        <taxon>Natronocalculus</taxon>
    </lineage>
</organism>
<evidence type="ECO:0000313" key="11">
    <source>
        <dbReference type="Proteomes" id="UP001203207"/>
    </source>
</evidence>
<dbReference type="CDD" id="cd09641">
    <property type="entry name" value="Cas3''_I"/>
    <property type="match status" value="1"/>
</dbReference>
<comment type="similarity">
    <text evidence="1">In the N-terminal section; belongs to the CRISPR-associated nuclease Cas3-HD family.</text>
</comment>
<gene>
    <name evidence="10" type="ORF">AArcSt2_15545</name>
</gene>
<keyword evidence="8" id="KW-0051">Antiviral defense</keyword>
<dbReference type="GO" id="GO:0016787">
    <property type="term" value="F:hydrolase activity"/>
    <property type="evidence" value="ECO:0007669"/>
    <property type="project" value="UniProtKB-KW"/>
</dbReference>
<dbReference type="GO" id="GO:0046872">
    <property type="term" value="F:metal ion binding"/>
    <property type="evidence" value="ECO:0007669"/>
    <property type="project" value="UniProtKB-KW"/>
</dbReference>
<dbReference type="EMBL" id="JAKRVX010000010">
    <property type="protein sequence ID" value="MCL9818356.1"/>
    <property type="molecule type" value="Genomic_DNA"/>
</dbReference>
<evidence type="ECO:0000256" key="7">
    <source>
        <dbReference type="ARBA" id="ARBA00022840"/>
    </source>
</evidence>
<comment type="caution">
    <text evidence="10">The sequence shown here is derived from an EMBL/GenBank/DDBJ whole genome shotgun (WGS) entry which is preliminary data.</text>
</comment>
<dbReference type="AlphaFoldDB" id="A0AAE3FZS9"/>
<dbReference type="Gene3D" id="3.40.50.300">
    <property type="entry name" value="P-loop containing nucleotide triphosphate hydrolases"/>
    <property type="match status" value="1"/>
</dbReference>
<keyword evidence="7" id="KW-0067">ATP-binding</keyword>
<geneLocation type="plasmid" evidence="10">
    <name>pAArc-St2</name>
</geneLocation>
<evidence type="ECO:0000256" key="8">
    <source>
        <dbReference type="ARBA" id="ARBA00023118"/>
    </source>
</evidence>
<dbReference type="PROSITE" id="PS51643">
    <property type="entry name" value="HD_CAS3"/>
    <property type="match status" value="1"/>
</dbReference>
<dbReference type="GO" id="GO:0004519">
    <property type="term" value="F:endonuclease activity"/>
    <property type="evidence" value="ECO:0007669"/>
    <property type="project" value="UniProtKB-KW"/>
</dbReference>
<evidence type="ECO:0000256" key="1">
    <source>
        <dbReference type="ARBA" id="ARBA00006847"/>
    </source>
</evidence>
<proteinExistence type="inferred from homology"/>
<dbReference type="Proteomes" id="UP001203207">
    <property type="component" value="Unassembled WGS sequence"/>
</dbReference>
<sequence length="948" mass="104337">MSTEIISRRHKSEADELLLCHAKDVGERLPMLSSFDHDGNPSMFSIAQCTGYLHDLGKATTYFQRYIRGKYIEETRLRYHARLGAFATFYTLGEMGASDELKLAGFLAVLKHHGRLPDAAEKALKDTLTERDRKSREGYIRAQIENIESTERNRTVADQLLQTASNGEATWSSFYAAVSDESLFDQITHLVGKKDLYTFAPNTEKLSHNLYDVTIQLWSALTFADKTSAGGVNASNLLPSHLGLYRLESHIARLQIGLDEPPELTGSEETLSIDVSDTDALNQTRESIRRVVRSNAKRFAEGSQSVATLTLPTGLGKTFAGLTAAYTIRDSYEHNELDEVTKPRVIYALPYTSIIEQTRDIFEDSRILDADPRGQSFTVHHYLSETVTYPEADEQNAHNPADDSEFSDATLLGESWRSGTVLTTFVQLFESLAAPSNSQGLKLSAITDSVIILDEPQTLPKPWWNAIRRLTKLLIEQYNVQIISMTATQPSLFTHSSEIETISLLSDSDAATSPLETACFEAVTRVKYNIDESAQAFGPNAPLVSAEDAGNRLFETAIKSTSNGTSVLSVCNTIRSTTATADAVSKAAARAGITVTRIGSEYRSALTHCTPTPTTDGTVESTNLPSPETVAAATLEQLGLEPVNPTEETPLAEQRWKPTATVDLSEIFLGTFTSRIRPRDRRSLVIIANILARAKVPFVFVSTQAIEAGVDISFAKVYRDIAPLDSIVQAAGRCNRSFEWGEGNGDVTIWALAPTKDTSDPPSTYVYQPRSQLTEVAQILSECCTSYGSSVVPESMLTREAVPSYFDWVDSADLSNPKILDHINACRADQLNRYHLIDDEYEKFDVVVAETALEKELVSQMTEAFGIGNKPLGFSLLSALSDLRVSVPVKDIEEVHNRVYRVDHRELTDTNGVQVLVCVDAGDGKLYDLGSGGFILDEDDGLAGRFTF</sequence>
<keyword evidence="3" id="KW-0479">Metal-binding</keyword>
<feature type="domain" description="HD Cas3-type" evidence="9">
    <location>
        <begin position="11"/>
        <end position="227"/>
    </location>
</feature>